<dbReference type="RefSeq" id="WP_388627432.1">
    <property type="nucleotide sequence ID" value="NZ_JBIAUT010000004.1"/>
</dbReference>
<comment type="caution">
    <text evidence="1">The sequence shown here is derived from an EMBL/GenBank/DDBJ whole genome shotgun (WGS) entry which is preliminary data.</text>
</comment>
<evidence type="ECO:0000313" key="2">
    <source>
        <dbReference type="Proteomes" id="UP001602123"/>
    </source>
</evidence>
<gene>
    <name evidence="1" type="ORF">ACFYZM_15635</name>
</gene>
<sequence>MTEDQGNVCVPAVGTMVLDKRRDRVGEVMDATASWVYLRAFGGGREWVTALEDVEPVGVHERLRARVAEVNAARQRQP</sequence>
<protein>
    <submittedName>
        <fullName evidence="1">Uncharacterized protein</fullName>
    </submittedName>
</protein>
<evidence type="ECO:0000313" key="1">
    <source>
        <dbReference type="EMBL" id="MFF4217692.1"/>
    </source>
</evidence>
<keyword evidence="2" id="KW-1185">Reference proteome</keyword>
<organism evidence="1 2">
    <name type="scientific">Streptomyces nondiastaticus</name>
    <dbReference type="NCBI Taxonomy" id="3154512"/>
    <lineage>
        <taxon>Bacteria</taxon>
        <taxon>Bacillati</taxon>
        <taxon>Actinomycetota</taxon>
        <taxon>Actinomycetes</taxon>
        <taxon>Kitasatosporales</taxon>
        <taxon>Streptomycetaceae</taxon>
        <taxon>Streptomyces</taxon>
    </lineage>
</organism>
<proteinExistence type="predicted"/>
<dbReference type="EMBL" id="JBIAUT010000004">
    <property type="protein sequence ID" value="MFF4217692.1"/>
    <property type="molecule type" value="Genomic_DNA"/>
</dbReference>
<name>A0ABW6U2V0_9ACTN</name>
<dbReference type="Proteomes" id="UP001602123">
    <property type="component" value="Unassembled WGS sequence"/>
</dbReference>
<reference evidence="1 2" key="1">
    <citation type="submission" date="2024-10" db="EMBL/GenBank/DDBJ databases">
        <title>The Natural Products Discovery Center: Release of the First 8490 Sequenced Strains for Exploring Actinobacteria Biosynthetic Diversity.</title>
        <authorList>
            <person name="Kalkreuter E."/>
            <person name="Kautsar S.A."/>
            <person name="Yang D."/>
            <person name="Bader C.D."/>
            <person name="Teijaro C.N."/>
            <person name="Fluegel L."/>
            <person name="Davis C.M."/>
            <person name="Simpson J.R."/>
            <person name="Lauterbach L."/>
            <person name="Steele A.D."/>
            <person name="Gui C."/>
            <person name="Meng S."/>
            <person name="Li G."/>
            <person name="Viehrig K."/>
            <person name="Ye F."/>
            <person name="Su P."/>
            <person name="Kiefer A.F."/>
            <person name="Nichols A."/>
            <person name="Cepeda A.J."/>
            <person name="Yan W."/>
            <person name="Fan B."/>
            <person name="Jiang Y."/>
            <person name="Adhikari A."/>
            <person name="Zheng C.-J."/>
            <person name="Schuster L."/>
            <person name="Cowan T.M."/>
            <person name="Smanski M.J."/>
            <person name="Chevrette M.G."/>
            <person name="De Carvalho L.P.S."/>
            <person name="Shen B."/>
        </authorList>
    </citation>
    <scope>NUCLEOTIDE SEQUENCE [LARGE SCALE GENOMIC DNA]</scope>
    <source>
        <strain evidence="1 2">NPDC001650</strain>
    </source>
</reference>
<accession>A0ABW6U2V0</accession>